<feature type="active site" description="Proton acceptor" evidence="7">
    <location>
        <position position="67"/>
    </location>
</feature>
<dbReference type="RefSeq" id="WP_036180088.1">
    <property type="nucleotide sequence ID" value="NZ_AVCZ01000066.1"/>
</dbReference>
<feature type="transmembrane region" description="Helical" evidence="10">
    <location>
        <begin position="366"/>
        <end position="384"/>
    </location>
</feature>
<dbReference type="SUPFAM" id="SSF56601">
    <property type="entry name" value="beta-lactamase/transpeptidase-like"/>
    <property type="match status" value="1"/>
</dbReference>
<evidence type="ECO:0000256" key="4">
    <source>
        <dbReference type="ARBA" id="ARBA00022960"/>
    </source>
</evidence>
<dbReference type="PANTHER" id="PTHR21581:SF33">
    <property type="entry name" value="D-ALANYL-D-ALANINE CARBOXYPEPTIDASE DACB"/>
    <property type="match status" value="1"/>
</dbReference>
<dbReference type="Proteomes" id="UP000030595">
    <property type="component" value="Unassembled WGS sequence"/>
</dbReference>
<keyword evidence="10" id="KW-0472">Membrane</keyword>
<dbReference type="InterPro" id="IPR018044">
    <property type="entry name" value="Peptidase_S11"/>
</dbReference>
<keyword evidence="10" id="KW-0812">Transmembrane</keyword>
<evidence type="ECO:0000256" key="5">
    <source>
        <dbReference type="ARBA" id="ARBA00022984"/>
    </source>
</evidence>
<reference evidence="12 13" key="1">
    <citation type="submission" date="2014-02" db="EMBL/GenBank/DDBJ databases">
        <title>Draft genome sequence of Lysinibacillus massiliensis CCUG 49529.</title>
        <authorList>
            <person name="Zhang F."/>
            <person name="Wang G."/>
            <person name="Zhang L."/>
        </authorList>
    </citation>
    <scope>NUCLEOTIDE SEQUENCE [LARGE SCALE GENOMIC DNA]</scope>
    <source>
        <strain evidence="12 13">CCUG 49529</strain>
    </source>
</reference>
<gene>
    <name evidence="12" type="ORF">CD30_18570</name>
</gene>
<dbReference type="GO" id="GO:0008360">
    <property type="term" value="P:regulation of cell shape"/>
    <property type="evidence" value="ECO:0007669"/>
    <property type="project" value="UniProtKB-KW"/>
</dbReference>
<feature type="active site" description="Proton acceptor" evidence="7">
    <location>
        <position position="70"/>
    </location>
</feature>
<evidence type="ECO:0000256" key="3">
    <source>
        <dbReference type="ARBA" id="ARBA00022801"/>
    </source>
</evidence>
<evidence type="ECO:0000256" key="8">
    <source>
        <dbReference type="PIRSR" id="PIRSR618044-2"/>
    </source>
</evidence>
<evidence type="ECO:0000256" key="10">
    <source>
        <dbReference type="SAM" id="Phobius"/>
    </source>
</evidence>
<sequence>MAINNKRKIGITFIIIIIITAFLNSIAYAESNIEKPSIQSESAILIEEKTGRTLYEKNPDQLMNPASLTKIATAIYAIEEGNLEDIVTVSKNAREVEGTRVYLDEGEKVPLKKLIQGLLINSGNDAAIAIAEHLDGTVDKFAVNLNQYLKEIGLQNTNFVNPHGLYQVEHKTTARDLAKITQHAMKNEIFREMFGAIELKWDGESWDTTLYTHHKLMREIPYQGITGGKTGYVDESGITLITTATRGDLSVIVVTLNAQNDDVAYQDTVNLLDYAFSNFKIMNIEKGTSYEINNAEYKTDETLKFTVSNNETIKYNVSNEGILEIKNENQEVIASFQLINDKESKGNVNAVKTKDSEIESVDSKNFINLILVVFLFISLFFYFFKTRIVNSK</sequence>
<keyword evidence="2" id="KW-0732">Signal</keyword>
<feature type="binding site" evidence="8">
    <location>
        <position position="229"/>
    </location>
    <ligand>
        <name>substrate</name>
    </ligand>
</feature>
<evidence type="ECO:0000256" key="1">
    <source>
        <dbReference type="ARBA" id="ARBA00007164"/>
    </source>
</evidence>
<dbReference type="GO" id="GO:0009002">
    <property type="term" value="F:serine-type D-Ala-D-Ala carboxypeptidase activity"/>
    <property type="evidence" value="ECO:0007669"/>
    <property type="project" value="InterPro"/>
</dbReference>
<name>A0A0A3IT85_9BACL</name>
<evidence type="ECO:0000256" key="2">
    <source>
        <dbReference type="ARBA" id="ARBA00022729"/>
    </source>
</evidence>
<dbReference type="InterPro" id="IPR012338">
    <property type="entry name" value="Beta-lactam/transpept-like"/>
</dbReference>
<evidence type="ECO:0000256" key="7">
    <source>
        <dbReference type="PIRSR" id="PIRSR618044-1"/>
    </source>
</evidence>
<dbReference type="Pfam" id="PF00768">
    <property type="entry name" value="Peptidase_S11"/>
    <property type="match status" value="1"/>
</dbReference>
<keyword evidence="3" id="KW-0378">Hydrolase</keyword>
<keyword evidence="5" id="KW-0573">Peptidoglycan synthesis</keyword>
<dbReference type="eggNOG" id="COG1686">
    <property type="taxonomic scope" value="Bacteria"/>
</dbReference>
<keyword evidence="10" id="KW-1133">Transmembrane helix</keyword>
<dbReference type="Gene3D" id="3.40.710.10">
    <property type="entry name" value="DD-peptidase/beta-lactamase superfamily"/>
    <property type="match status" value="1"/>
</dbReference>
<keyword evidence="13" id="KW-1185">Reference proteome</keyword>
<evidence type="ECO:0000313" key="13">
    <source>
        <dbReference type="Proteomes" id="UP000030595"/>
    </source>
</evidence>
<feature type="domain" description="Peptidase S11 D-alanyl-D-alanine carboxypeptidase A N-terminal" evidence="11">
    <location>
        <begin position="33"/>
        <end position="259"/>
    </location>
</feature>
<dbReference type="PRINTS" id="PR00725">
    <property type="entry name" value="DADACBPTASE1"/>
</dbReference>
<dbReference type="PANTHER" id="PTHR21581">
    <property type="entry name" value="D-ALANYL-D-ALANINE CARBOXYPEPTIDASE"/>
    <property type="match status" value="1"/>
</dbReference>
<feature type="active site" evidence="7">
    <location>
        <position position="122"/>
    </location>
</feature>
<evidence type="ECO:0000259" key="11">
    <source>
        <dbReference type="Pfam" id="PF00768"/>
    </source>
</evidence>
<feature type="transmembrane region" description="Helical" evidence="10">
    <location>
        <begin position="9"/>
        <end position="29"/>
    </location>
</feature>
<evidence type="ECO:0000313" key="12">
    <source>
        <dbReference type="EMBL" id="KGR87974.1"/>
    </source>
</evidence>
<keyword evidence="12" id="KW-0645">Protease</keyword>
<protein>
    <submittedName>
        <fullName evidence="12">D-alanyl-D-alanine carboxypeptidase</fullName>
    </submittedName>
</protein>
<keyword evidence="6" id="KW-0961">Cell wall biogenesis/degradation</keyword>
<dbReference type="AlphaFoldDB" id="A0A0A3IT85"/>
<comment type="caution">
    <text evidence="12">The sequence shown here is derived from an EMBL/GenBank/DDBJ whole genome shotgun (WGS) entry which is preliminary data.</text>
</comment>
<dbReference type="GO" id="GO:0009252">
    <property type="term" value="P:peptidoglycan biosynthetic process"/>
    <property type="evidence" value="ECO:0007669"/>
    <property type="project" value="UniProtKB-KW"/>
</dbReference>
<keyword evidence="12" id="KW-0121">Carboxypeptidase</keyword>
<evidence type="ECO:0000256" key="9">
    <source>
        <dbReference type="RuleBase" id="RU004016"/>
    </source>
</evidence>
<accession>A0A0A3IT85</accession>
<dbReference type="InterPro" id="IPR001967">
    <property type="entry name" value="Peptidase_S11_N"/>
</dbReference>
<dbReference type="EMBL" id="JPVQ01000066">
    <property type="protein sequence ID" value="KGR87974.1"/>
    <property type="molecule type" value="Genomic_DNA"/>
</dbReference>
<evidence type="ECO:0000256" key="6">
    <source>
        <dbReference type="ARBA" id="ARBA00023316"/>
    </source>
</evidence>
<dbReference type="GO" id="GO:0006508">
    <property type="term" value="P:proteolysis"/>
    <property type="evidence" value="ECO:0007669"/>
    <property type="project" value="InterPro"/>
</dbReference>
<comment type="similarity">
    <text evidence="1 9">Belongs to the peptidase S11 family.</text>
</comment>
<dbReference type="GO" id="GO:0071555">
    <property type="term" value="P:cell wall organization"/>
    <property type="evidence" value="ECO:0007669"/>
    <property type="project" value="UniProtKB-KW"/>
</dbReference>
<dbReference type="OrthoDB" id="9791132at2"/>
<organism evidence="12 13">
    <name type="scientific">Ureibacillus massiliensis 4400831 = CIP 108448 = CCUG 49529</name>
    <dbReference type="NCBI Taxonomy" id="1211035"/>
    <lineage>
        <taxon>Bacteria</taxon>
        <taxon>Bacillati</taxon>
        <taxon>Bacillota</taxon>
        <taxon>Bacilli</taxon>
        <taxon>Bacillales</taxon>
        <taxon>Caryophanaceae</taxon>
        <taxon>Ureibacillus</taxon>
    </lineage>
</organism>
<proteinExistence type="inferred from homology"/>
<keyword evidence="4" id="KW-0133">Cell shape</keyword>